<dbReference type="Pfam" id="PF08190">
    <property type="entry name" value="PIH1"/>
    <property type="match status" value="1"/>
</dbReference>
<dbReference type="PANTHER" id="PTHR22997">
    <property type="entry name" value="PIH1 DOMAIN-CONTAINING PROTEIN 1"/>
    <property type="match status" value="1"/>
</dbReference>
<feature type="domain" description="PIH1 N-terminal" evidence="2">
    <location>
        <begin position="76"/>
        <end position="216"/>
    </location>
</feature>
<dbReference type="Proteomes" id="UP001162060">
    <property type="component" value="Unassembled WGS sequence"/>
</dbReference>
<evidence type="ECO:0000313" key="3">
    <source>
        <dbReference type="EMBL" id="CAK7929736.1"/>
    </source>
</evidence>
<dbReference type="EMBL" id="CAKLBY020000153">
    <property type="protein sequence ID" value="CAK7929736.1"/>
    <property type="molecule type" value="Genomic_DNA"/>
</dbReference>
<gene>
    <name evidence="3" type="ORF">PM001_LOCUS14886</name>
</gene>
<sequence>MEDEAALAERYADWLNELEQTNPEGYQHAIATLQSQLQSAGSGLNDGPGIPKEFKPRFPGDKIMEEKGLKATAEGVYVDVKAGFTIKTRDVKNREKVFVNVVFTDEIQEFSEKRKLDNEGKEHVGIHVPLSLGAPHEVKDKMGATSVAFDVAVNTKVVEDCKADKTGAFYRFVCELAIKYIDQKYKVKLDHCDEKQQLAYQGALPPPKHYIRKKQAPIIEIVTTDASKKVRTSKPAARKVSSFSKTATASYEIFEDREDERTVCQRSPAVMKGSTPLSPEILLQAGDRLIVSIQFKNEVHATTDVEVELQAELLTIKAATHRDLEIFLPYPVEVNLPTICFDQVRNKMDITLLIDKSWNTLGPDCGSAPWLLARELAEHNDSQVSGNDNSASGKPETLAEMFLLANTNLLNDGSAPTKKAGRRWDPVMDDNGQLPEDQFHRKDALSMHILEQQRMEREQKENKVVAQKRTKAEEVHLETHGVEKLYPNEPEITYLDVEDIVRQEEARLDRHIQQQQEADDHENDDMSAENAERVAAKWSGNNSTLNLQSALAFDLL</sequence>
<name>A0AAV1U4V2_9STRA</name>
<dbReference type="InterPro" id="IPR050734">
    <property type="entry name" value="PIH1/Kintoun_subfamily"/>
</dbReference>
<protein>
    <recommendedName>
        <fullName evidence="2">PIH1 N-terminal domain-containing protein</fullName>
    </recommendedName>
</protein>
<comment type="similarity">
    <text evidence="1">Belongs to the PIH1 family.</text>
</comment>
<proteinExistence type="inferred from homology"/>
<dbReference type="InterPro" id="IPR012981">
    <property type="entry name" value="PIH1_N"/>
</dbReference>
<dbReference type="PANTHER" id="PTHR22997:SF0">
    <property type="entry name" value="PIH1 DOMAIN-CONTAINING PROTEIN 1"/>
    <property type="match status" value="1"/>
</dbReference>
<comment type="caution">
    <text evidence="3">The sequence shown here is derived from an EMBL/GenBank/DDBJ whole genome shotgun (WGS) entry which is preliminary data.</text>
</comment>
<reference evidence="3" key="1">
    <citation type="submission" date="2024-01" db="EMBL/GenBank/DDBJ databases">
        <authorList>
            <person name="Webb A."/>
        </authorList>
    </citation>
    <scope>NUCLEOTIDE SEQUENCE</scope>
    <source>
        <strain evidence="3">Pm1</strain>
    </source>
</reference>
<evidence type="ECO:0000256" key="1">
    <source>
        <dbReference type="ARBA" id="ARBA00008511"/>
    </source>
</evidence>
<accession>A0AAV1U4V2</accession>
<evidence type="ECO:0000313" key="4">
    <source>
        <dbReference type="Proteomes" id="UP001162060"/>
    </source>
</evidence>
<evidence type="ECO:0000259" key="2">
    <source>
        <dbReference type="Pfam" id="PF08190"/>
    </source>
</evidence>
<dbReference type="AlphaFoldDB" id="A0AAV1U4V2"/>
<dbReference type="GO" id="GO:0005737">
    <property type="term" value="C:cytoplasm"/>
    <property type="evidence" value="ECO:0007669"/>
    <property type="project" value="TreeGrafter"/>
</dbReference>
<organism evidence="3 4">
    <name type="scientific">Peronospora matthiolae</name>
    <dbReference type="NCBI Taxonomy" id="2874970"/>
    <lineage>
        <taxon>Eukaryota</taxon>
        <taxon>Sar</taxon>
        <taxon>Stramenopiles</taxon>
        <taxon>Oomycota</taxon>
        <taxon>Peronosporomycetes</taxon>
        <taxon>Peronosporales</taxon>
        <taxon>Peronosporaceae</taxon>
        <taxon>Peronospora</taxon>
    </lineage>
</organism>